<dbReference type="InterPro" id="IPR011125">
    <property type="entry name" value="Znf_HypF"/>
</dbReference>
<dbReference type="Proteomes" id="UP000463939">
    <property type="component" value="Chromosome"/>
</dbReference>
<dbReference type="Pfam" id="PF17788">
    <property type="entry name" value="HypF_C"/>
    <property type="match status" value="1"/>
</dbReference>
<dbReference type="PROSITE" id="PS51160">
    <property type="entry name" value="ACYLPHOSPHATASE_3"/>
    <property type="match status" value="1"/>
</dbReference>
<sequence>MSQLRALHFVVAGRVQGVGFRPFVYRLAQRFDLHGWVQNQLGQVEIHVEGSLRNLAGFATALIDEAPPLSQPDLRAQMQTDLAGMTGFTIRPSVGNVPADIHVPPDYFTCDECLSELFEPYDRRYRYPFINCTQCGPRYTLINALPYDRAATSMREFNLCPACRAEYENPLDRRFHAEPVACPQCGPQLLFQNDRLRLSGESALVAAVAALRAGQIVAVKGVGGYHLLCDAKSDVVVARLRARKVRPHKPLAVMFPDLMSAQQAVEMTDTEAEFLSSPLRPILLLQQKTNNGLATEVAPGLVEVGIMLPYSPLHHVLLADFDAPLVVTSANICGEPVLTDNTEAETRLAGVADVFLHHDRKIVRPADDPVFRMSAGVPRPLRLGRGCAPLELNLPFTLETPVLAVGGHTKNTIALAWDRRVVISPHIGDLGSLRSMVVFEQVIADLQKLYNVTASRVVCDAHSSYASSRWARASGLKVSSVFHHHAHASALVGEYQELHDWLVFTWDGVGYGEDGAMWGGEALLGKPGSWERVASMRPFHLPGGDVAGREPWRAAAAMSWEIGMDSPALPTDGDLVHTAWQRRINTQQTSAVGRLFDAAAALTGLVTHASYEGQGPMWLEAASTGNACAVIDLPLSLDEHGIWRSDWAPLVKMLLDTTLSVSQRADLFHTSLAHALLAQVRAVQEKHAVRCIGLAGGVFQNHRLTEMVVNLLTAAGLQVKLARQVPVNDGGISFGQIIEMGSRHD</sequence>
<dbReference type="NCBIfam" id="TIGR00143">
    <property type="entry name" value="hypF"/>
    <property type="match status" value="1"/>
</dbReference>
<keyword evidence="5" id="KW-0863">Zinc-finger</keyword>
<name>A0A809S9V6_9PROT</name>
<dbReference type="PROSITE" id="PS00150">
    <property type="entry name" value="ACYLPHOSPHATASE_1"/>
    <property type="match status" value="1"/>
</dbReference>
<dbReference type="PANTHER" id="PTHR42959">
    <property type="entry name" value="CARBAMOYLTRANSFERASE"/>
    <property type="match status" value="1"/>
</dbReference>
<evidence type="ECO:0000259" key="11">
    <source>
        <dbReference type="PROSITE" id="PS51163"/>
    </source>
</evidence>
<dbReference type="KEGG" id="sniv:SFSGTM_18800"/>
<accession>A0A809S9V6</accession>
<comment type="similarity">
    <text evidence="2 8">Belongs to the carbamoyltransferase HypF family.</text>
</comment>
<evidence type="ECO:0000256" key="3">
    <source>
        <dbReference type="ARBA" id="ARBA00022598"/>
    </source>
</evidence>
<comment type="catalytic activity">
    <reaction evidence="7 8">
        <text>C-terminal L-cysteinyl-[HypE protein] + carbamoyl phosphate + ATP + H2O = C-terminal S-carboxamide-L-cysteinyl-[HypE protein] + AMP + phosphate + diphosphate + H(+)</text>
        <dbReference type="Rhea" id="RHEA:55636"/>
        <dbReference type="Rhea" id="RHEA-COMP:14247"/>
        <dbReference type="Rhea" id="RHEA-COMP:14392"/>
        <dbReference type="ChEBI" id="CHEBI:15377"/>
        <dbReference type="ChEBI" id="CHEBI:15378"/>
        <dbReference type="ChEBI" id="CHEBI:30616"/>
        <dbReference type="ChEBI" id="CHEBI:33019"/>
        <dbReference type="ChEBI" id="CHEBI:43474"/>
        <dbReference type="ChEBI" id="CHEBI:58228"/>
        <dbReference type="ChEBI" id="CHEBI:76913"/>
        <dbReference type="ChEBI" id="CHEBI:139126"/>
        <dbReference type="ChEBI" id="CHEBI:456215"/>
    </reaction>
</comment>
<gene>
    <name evidence="12" type="primary">hypF</name>
    <name evidence="12" type="ORF">SFSGTM_18800</name>
</gene>
<organism evidence="12 13">
    <name type="scientific">Sulfuriferula nivalis</name>
    <dbReference type="NCBI Taxonomy" id="2675298"/>
    <lineage>
        <taxon>Bacteria</taxon>
        <taxon>Pseudomonadati</taxon>
        <taxon>Pseudomonadota</taxon>
        <taxon>Betaproteobacteria</taxon>
        <taxon>Nitrosomonadales</taxon>
        <taxon>Sulfuricellaceae</taxon>
        <taxon>Sulfuriferula</taxon>
    </lineage>
</organism>
<dbReference type="PIRSF" id="PIRSF006256">
    <property type="entry name" value="CMPcnvr_hdrg_mat"/>
    <property type="match status" value="1"/>
</dbReference>
<evidence type="ECO:0000256" key="1">
    <source>
        <dbReference type="ARBA" id="ARBA00004711"/>
    </source>
</evidence>
<dbReference type="InterPro" id="IPR006070">
    <property type="entry name" value="Sua5-like_dom"/>
</dbReference>
<dbReference type="Pfam" id="PF07503">
    <property type="entry name" value="zf-HYPF"/>
    <property type="match status" value="2"/>
</dbReference>
<dbReference type="Gene3D" id="3.30.420.40">
    <property type="match status" value="1"/>
</dbReference>
<dbReference type="Gene3D" id="3.90.870.50">
    <property type="match status" value="1"/>
</dbReference>
<dbReference type="Pfam" id="PF22521">
    <property type="entry name" value="HypF_C_2"/>
    <property type="match status" value="1"/>
</dbReference>
<evidence type="ECO:0000256" key="7">
    <source>
        <dbReference type="ARBA" id="ARBA00048220"/>
    </source>
</evidence>
<evidence type="ECO:0000256" key="4">
    <source>
        <dbReference type="ARBA" id="ARBA00022723"/>
    </source>
</evidence>
<comment type="function">
    <text evidence="8">Involved in the maturation of [NiFe] hydrogenases. Along with HypE, it catalyzes the synthesis of the CN ligands of the active site iron of [NiFe]-hydrogenases. HypF functions as a carbamoyl transferase using carbamoylphosphate as a substrate and transferring the carboxamido moiety in an ATP-dependent reaction to the thiolate of the C-terminal cysteine of HypE yielding a protein-S-carboxamide.</text>
</comment>
<dbReference type="GO" id="GO:0016743">
    <property type="term" value="F:carboxyl- or carbamoyltransferase activity"/>
    <property type="evidence" value="ECO:0007669"/>
    <property type="project" value="UniProtKB-UniRule"/>
</dbReference>
<dbReference type="GO" id="GO:0003998">
    <property type="term" value="F:acylphosphatase activity"/>
    <property type="evidence" value="ECO:0007669"/>
    <property type="project" value="UniProtKB-EC"/>
</dbReference>
<evidence type="ECO:0000313" key="12">
    <source>
        <dbReference type="EMBL" id="BBP01172.1"/>
    </source>
</evidence>
<dbReference type="GO" id="GO:0051604">
    <property type="term" value="P:protein maturation"/>
    <property type="evidence" value="ECO:0007669"/>
    <property type="project" value="TreeGrafter"/>
</dbReference>
<dbReference type="InterPro" id="IPR055128">
    <property type="entry name" value="HypF_C_2"/>
</dbReference>
<proteinExistence type="inferred from homology"/>
<evidence type="ECO:0000259" key="10">
    <source>
        <dbReference type="PROSITE" id="PS51160"/>
    </source>
</evidence>
<dbReference type="RefSeq" id="WP_198420538.1">
    <property type="nucleotide sequence ID" value="NZ_AP021881.1"/>
</dbReference>
<dbReference type="InterPro" id="IPR004421">
    <property type="entry name" value="Carbamoyltransferase_HypF"/>
</dbReference>
<keyword evidence="12" id="KW-0808">Transferase</keyword>
<feature type="domain" description="YrdC-like" evidence="11">
    <location>
        <begin position="201"/>
        <end position="386"/>
    </location>
</feature>
<keyword evidence="9" id="KW-0378">Hydrolase</keyword>
<evidence type="ECO:0000256" key="8">
    <source>
        <dbReference type="PIRNR" id="PIRNR006256"/>
    </source>
</evidence>
<evidence type="ECO:0000256" key="6">
    <source>
        <dbReference type="ARBA" id="ARBA00022833"/>
    </source>
</evidence>
<dbReference type="GO" id="GO:0003725">
    <property type="term" value="F:double-stranded RNA binding"/>
    <property type="evidence" value="ECO:0007669"/>
    <property type="project" value="InterPro"/>
</dbReference>
<keyword evidence="13" id="KW-1185">Reference proteome</keyword>
<keyword evidence="6" id="KW-0862">Zinc</keyword>
<protein>
    <recommendedName>
        <fullName evidence="8">Carbamoyltransferase HypF</fullName>
        <ecNumber evidence="8">6.2.-.-</ecNumber>
    </recommendedName>
</protein>
<dbReference type="GO" id="GO:0016874">
    <property type="term" value="F:ligase activity"/>
    <property type="evidence" value="ECO:0007669"/>
    <property type="project" value="UniProtKB-UniRule"/>
</dbReference>
<dbReference type="GO" id="GO:0008270">
    <property type="term" value="F:zinc ion binding"/>
    <property type="evidence" value="ECO:0007669"/>
    <property type="project" value="UniProtKB-KW"/>
</dbReference>
<dbReference type="PANTHER" id="PTHR42959:SF1">
    <property type="entry name" value="CARBAMOYLTRANSFERASE HYPF"/>
    <property type="match status" value="1"/>
</dbReference>
<comment type="pathway">
    <text evidence="1 8">Protein modification; [NiFe] hydrogenase maturation.</text>
</comment>
<evidence type="ECO:0000256" key="9">
    <source>
        <dbReference type="PROSITE-ProRule" id="PRU00520"/>
    </source>
</evidence>
<dbReference type="InterPro" id="IPR041440">
    <property type="entry name" value="HypF_C"/>
</dbReference>
<feature type="domain" description="Acylphosphatase-like" evidence="10">
    <location>
        <begin position="6"/>
        <end position="92"/>
    </location>
</feature>
<dbReference type="EC" id="6.2.-.-" evidence="8"/>
<dbReference type="InterPro" id="IPR051060">
    <property type="entry name" value="Carbamoyltrans_HypF-like"/>
</dbReference>
<evidence type="ECO:0000313" key="13">
    <source>
        <dbReference type="Proteomes" id="UP000463939"/>
    </source>
</evidence>
<dbReference type="Gene3D" id="3.30.110.120">
    <property type="match status" value="1"/>
</dbReference>
<dbReference type="PROSITE" id="PS51163">
    <property type="entry name" value="YRDC"/>
    <property type="match status" value="1"/>
</dbReference>
<dbReference type="EMBL" id="AP021881">
    <property type="protein sequence ID" value="BBP01172.1"/>
    <property type="molecule type" value="Genomic_DNA"/>
</dbReference>
<dbReference type="Pfam" id="PF00708">
    <property type="entry name" value="Acylphosphatase"/>
    <property type="match status" value="1"/>
</dbReference>
<dbReference type="InterPro" id="IPR017968">
    <property type="entry name" value="Acylphosphatase_CS"/>
</dbReference>
<dbReference type="AlphaFoldDB" id="A0A809S9V6"/>
<dbReference type="Gene3D" id="3.30.420.360">
    <property type="match status" value="1"/>
</dbReference>
<feature type="active site" evidence="9">
    <location>
        <position position="39"/>
    </location>
</feature>
<evidence type="ECO:0000256" key="2">
    <source>
        <dbReference type="ARBA" id="ARBA00008097"/>
    </source>
</evidence>
<dbReference type="SUPFAM" id="SSF54975">
    <property type="entry name" value="Acylphosphatase/BLUF domain-like"/>
    <property type="match status" value="1"/>
</dbReference>
<dbReference type="InterPro" id="IPR017945">
    <property type="entry name" value="DHBP_synth_RibB-like_a/b_dom"/>
</dbReference>
<dbReference type="Pfam" id="PF01300">
    <property type="entry name" value="Sua5_yciO_yrdC"/>
    <property type="match status" value="1"/>
</dbReference>
<dbReference type="SUPFAM" id="SSF55821">
    <property type="entry name" value="YrdC/RibB"/>
    <property type="match status" value="1"/>
</dbReference>
<feature type="active site" evidence="9">
    <location>
        <position position="21"/>
    </location>
</feature>
<dbReference type="InterPro" id="IPR001792">
    <property type="entry name" value="Acylphosphatase-like_dom"/>
</dbReference>
<keyword evidence="4" id="KW-0479">Metal-binding</keyword>
<reference evidence="13" key="1">
    <citation type="submission" date="2019-11" db="EMBL/GenBank/DDBJ databases">
        <title>Isolation and characterization of a novel species in the genus Sulfuriferula.</title>
        <authorList>
            <person name="Mochizuki J."/>
            <person name="Kojima H."/>
            <person name="Fukui M."/>
        </authorList>
    </citation>
    <scope>NUCLEOTIDE SEQUENCE [LARGE SCALE GENOMIC DNA]</scope>
    <source>
        <strain evidence="13">SGTM</strain>
    </source>
</reference>
<keyword evidence="3" id="KW-0436">Ligase</keyword>
<dbReference type="InterPro" id="IPR036046">
    <property type="entry name" value="Acylphosphatase-like_dom_sf"/>
</dbReference>
<comment type="catalytic activity">
    <reaction evidence="9">
        <text>an acyl phosphate + H2O = a carboxylate + phosphate + H(+)</text>
        <dbReference type="Rhea" id="RHEA:14965"/>
        <dbReference type="ChEBI" id="CHEBI:15377"/>
        <dbReference type="ChEBI" id="CHEBI:15378"/>
        <dbReference type="ChEBI" id="CHEBI:29067"/>
        <dbReference type="ChEBI" id="CHEBI:43474"/>
        <dbReference type="ChEBI" id="CHEBI:59918"/>
        <dbReference type="EC" id="3.6.1.7"/>
    </reaction>
</comment>
<dbReference type="UniPathway" id="UPA00335"/>
<evidence type="ECO:0000256" key="5">
    <source>
        <dbReference type="ARBA" id="ARBA00022771"/>
    </source>
</evidence>